<keyword evidence="2" id="KW-1133">Transmembrane helix</keyword>
<keyword evidence="2" id="KW-0472">Membrane</keyword>
<reference evidence="5" key="1">
    <citation type="journal article" date="2019" name="Sci. Rep.">
        <title>Draft genome of Tanacetum cinerariifolium, the natural source of mosquito coil.</title>
        <authorList>
            <person name="Yamashiro T."/>
            <person name="Shiraishi A."/>
            <person name="Satake H."/>
            <person name="Nakayama K."/>
        </authorList>
    </citation>
    <scope>NUCLEOTIDE SEQUENCE</scope>
</reference>
<keyword evidence="1" id="KW-0732">Signal</keyword>
<dbReference type="AlphaFoldDB" id="A0A6L2P8B6"/>
<dbReference type="InterPro" id="IPR051343">
    <property type="entry name" value="G-type_lectin_kinases/EP1-like"/>
</dbReference>
<dbReference type="PROSITE" id="PS50948">
    <property type="entry name" value="PAN"/>
    <property type="match status" value="1"/>
</dbReference>
<organism evidence="5">
    <name type="scientific">Tanacetum cinerariifolium</name>
    <name type="common">Dalmatian daisy</name>
    <name type="synonym">Chrysanthemum cinerariifolium</name>
    <dbReference type="NCBI Taxonomy" id="118510"/>
    <lineage>
        <taxon>Eukaryota</taxon>
        <taxon>Viridiplantae</taxon>
        <taxon>Streptophyta</taxon>
        <taxon>Embryophyta</taxon>
        <taxon>Tracheophyta</taxon>
        <taxon>Spermatophyta</taxon>
        <taxon>Magnoliopsida</taxon>
        <taxon>eudicotyledons</taxon>
        <taxon>Gunneridae</taxon>
        <taxon>Pentapetalae</taxon>
        <taxon>asterids</taxon>
        <taxon>campanulids</taxon>
        <taxon>Asterales</taxon>
        <taxon>Asteraceae</taxon>
        <taxon>Asteroideae</taxon>
        <taxon>Anthemideae</taxon>
        <taxon>Anthemidinae</taxon>
        <taxon>Tanacetum</taxon>
    </lineage>
</organism>
<dbReference type="InterPro" id="IPR000719">
    <property type="entry name" value="Prot_kinase_dom"/>
</dbReference>
<gene>
    <name evidence="5" type="ORF">Tci_065052</name>
</gene>
<dbReference type="InterPro" id="IPR003609">
    <property type="entry name" value="Pan_app"/>
</dbReference>
<evidence type="ECO:0000259" key="3">
    <source>
        <dbReference type="PROSITE" id="PS50011"/>
    </source>
</evidence>
<feature type="transmembrane region" description="Helical" evidence="2">
    <location>
        <begin position="161"/>
        <end position="183"/>
    </location>
</feature>
<dbReference type="InterPro" id="IPR011009">
    <property type="entry name" value="Kinase-like_dom_sf"/>
</dbReference>
<sequence length="402" mass="45748">MGIVYNKCVGRGLCGVNGYCMVMNDTARCQCLPRFKFVNTELWSLGCERNYTLESCKTRDAGTTFRMMSLIDVRWEDTDYEIAEASTQEKCSKSCLDESNCEAALFSGQECRLQKLPLRFVTVDQSMSNVGLIKVYSSSVKNGSNPFDRSIPIKKPRQMKILLTSVSLTSFAIIILLFSGVLISCRHHIRANRNTSENVNVELSEEMGPREFSFGELEIIINGFQEELGRGSFGIVYKGMIENSKKPHNILMDEYGCAKISDFGLAKLLESDETRTTNLIRGTRGYVVPEWHKKLPITVKVNVYSFGIVFFNILCCRRNVDNSCPVDEAVLAEWVYDCYEAGQVSKLVDGENIDNLTFVRMVRVRLWCIQEDPSIRPSMKKVLFLCYKGASKFQYLRTQLHY</sequence>
<keyword evidence="2" id="KW-0812">Transmembrane</keyword>
<evidence type="ECO:0000256" key="1">
    <source>
        <dbReference type="ARBA" id="ARBA00022729"/>
    </source>
</evidence>
<comment type="caution">
    <text evidence="5">The sequence shown here is derived from an EMBL/GenBank/DDBJ whole genome shotgun (WGS) entry which is preliminary data.</text>
</comment>
<dbReference type="SUPFAM" id="SSF56112">
    <property type="entry name" value="Protein kinase-like (PK-like)"/>
    <property type="match status" value="1"/>
</dbReference>
<protein>
    <submittedName>
        <fullName evidence="5">G-type lectin S-receptor-like serine/threonine-protein kinase LECRK3</fullName>
    </submittedName>
</protein>
<keyword evidence="5" id="KW-0418">Kinase</keyword>
<accession>A0A6L2P8B6</accession>
<dbReference type="PROSITE" id="PS50011">
    <property type="entry name" value="PROTEIN_KINASE_DOM"/>
    <property type="match status" value="1"/>
</dbReference>
<dbReference type="Gene3D" id="3.30.200.20">
    <property type="entry name" value="Phosphorylase Kinase, domain 1"/>
    <property type="match status" value="1"/>
</dbReference>
<dbReference type="Gene3D" id="1.10.510.10">
    <property type="entry name" value="Transferase(Phosphotransferase) domain 1"/>
    <property type="match status" value="1"/>
</dbReference>
<evidence type="ECO:0000313" key="5">
    <source>
        <dbReference type="EMBL" id="GEU93074.1"/>
    </source>
</evidence>
<name>A0A6L2P8B6_TANCI</name>
<dbReference type="Pfam" id="PF00069">
    <property type="entry name" value="Pkinase"/>
    <property type="match status" value="1"/>
</dbReference>
<dbReference type="GO" id="GO:0030246">
    <property type="term" value="F:carbohydrate binding"/>
    <property type="evidence" value="ECO:0007669"/>
    <property type="project" value="UniProtKB-KW"/>
</dbReference>
<keyword evidence="5" id="KW-0808">Transferase</keyword>
<keyword evidence="5" id="KW-0430">Lectin</keyword>
<dbReference type="GO" id="GO:0004672">
    <property type="term" value="F:protein kinase activity"/>
    <property type="evidence" value="ECO:0007669"/>
    <property type="project" value="InterPro"/>
</dbReference>
<keyword evidence="5" id="KW-0675">Receptor</keyword>
<feature type="domain" description="Apple" evidence="4">
    <location>
        <begin position="56"/>
        <end position="140"/>
    </location>
</feature>
<dbReference type="SMART" id="SM00220">
    <property type="entry name" value="S_TKc"/>
    <property type="match status" value="1"/>
</dbReference>
<evidence type="ECO:0000259" key="4">
    <source>
        <dbReference type="PROSITE" id="PS50948"/>
    </source>
</evidence>
<dbReference type="GO" id="GO:0005524">
    <property type="term" value="F:ATP binding"/>
    <property type="evidence" value="ECO:0007669"/>
    <property type="project" value="InterPro"/>
</dbReference>
<dbReference type="PANTHER" id="PTHR47976:SF7">
    <property type="entry name" value="RECEPTOR-LIKE SERINE_THREONINE-PROTEIN KINASE"/>
    <property type="match status" value="1"/>
</dbReference>
<evidence type="ECO:0000256" key="2">
    <source>
        <dbReference type="SAM" id="Phobius"/>
    </source>
</evidence>
<dbReference type="EMBL" id="BKCJ010010772">
    <property type="protein sequence ID" value="GEU93074.1"/>
    <property type="molecule type" value="Genomic_DNA"/>
</dbReference>
<dbReference type="PANTHER" id="PTHR47976">
    <property type="entry name" value="G-TYPE LECTIN S-RECEPTOR-LIKE SERINE/THREONINE-PROTEIN KINASE SD2-5"/>
    <property type="match status" value="1"/>
</dbReference>
<feature type="domain" description="Protein kinase" evidence="3">
    <location>
        <begin position="53"/>
        <end position="396"/>
    </location>
</feature>
<proteinExistence type="predicted"/>